<accession>A0ABR7MI87</accession>
<feature type="transmembrane region" description="Helical" evidence="1">
    <location>
        <begin position="98"/>
        <end position="122"/>
    </location>
</feature>
<feature type="transmembrane region" description="Helical" evidence="1">
    <location>
        <begin position="238"/>
        <end position="263"/>
    </location>
</feature>
<gene>
    <name evidence="2" type="ORF">H8B15_07610</name>
</gene>
<protein>
    <recommendedName>
        <fullName evidence="4">Glycerophosphoryl diester phosphodiesterase membrane domain-containing protein</fullName>
    </recommendedName>
</protein>
<dbReference type="Proteomes" id="UP000622017">
    <property type="component" value="Unassembled WGS sequence"/>
</dbReference>
<dbReference type="EMBL" id="JACSCY010000004">
    <property type="protein sequence ID" value="MBC6610785.1"/>
    <property type="molecule type" value="Genomic_DNA"/>
</dbReference>
<proteinExistence type="predicted"/>
<feature type="transmembrane region" description="Helical" evidence="1">
    <location>
        <begin position="188"/>
        <end position="217"/>
    </location>
</feature>
<dbReference type="RefSeq" id="WP_187319065.1">
    <property type="nucleotide sequence ID" value="NZ_JACSCY010000004.1"/>
</dbReference>
<sequence>MRVPFTYPTDFLRERDFGQKIEAAIDFFKAHFRPLGKALLYIVLPLTLVQGIAQGLMMSRMMGMFSGIMQRGRMGRLDPTATASTNNEMLGLIGSPEYLLAVLAGLLVFALLVLTVYGYVVLRMEKADPNEEVTVPEVWQLVRRRFLGTIGAFFGLALCVFGTLLGVGMLVGVVMTVLISGLGTGAGAVVGVISVLGLYAAMFYVMTTLSLFFIIWVRERLGFFATIKRCFSLIWGKWWSTFGLVVVMGLIVGVLAILVYLLSSLISSPFSLISSPEVEPNRLLAAVAGTINSTALLLLYPLLLLAIAFQYFNLVERKEGQSLHALVDQIGGPAPAGYGRLAPTLPEDEGEY</sequence>
<keyword evidence="3" id="KW-1185">Reference proteome</keyword>
<keyword evidence="1" id="KW-0472">Membrane</keyword>
<comment type="caution">
    <text evidence="2">The sequence shown here is derived from an EMBL/GenBank/DDBJ whole genome shotgun (WGS) entry which is preliminary data.</text>
</comment>
<evidence type="ECO:0000313" key="2">
    <source>
        <dbReference type="EMBL" id="MBC6610785.1"/>
    </source>
</evidence>
<feature type="transmembrane region" description="Helical" evidence="1">
    <location>
        <begin position="283"/>
        <end position="309"/>
    </location>
</feature>
<feature type="transmembrane region" description="Helical" evidence="1">
    <location>
        <begin position="153"/>
        <end position="182"/>
    </location>
</feature>
<feature type="transmembrane region" description="Helical" evidence="1">
    <location>
        <begin position="38"/>
        <end position="57"/>
    </location>
</feature>
<evidence type="ECO:0000256" key="1">
    <source>
        <dbReference type="SAM" id="Phobius"/>
    </source>
</evidence>
<keyword evidence="1" id="KW-0812">Transmembrane</keyword>
<evidence type="ECO:0008006" key="4">
    <source>
        <dbReference type="Google" id="ProtNLM"/>
    </source>
</evidence>
<reference evidence="2 3" key="1">
    <citation type="submission" date="2020-08" db="EMBL/GenBank/DDBJ databases">
        <title>Hymenobacter sp.</title>
        <authorList>
            <person name="Kim M.K."/>
        </authorList>
    </citation>
    <scope>NUCLEOTIDE SEQUENCE [LARGE SCALE GENOMIC DNA]</scope>
    <source>
        <strain evidence="2 3">BT507</strain>
    </source>
</reference>
<name>A0ABR7MI87_9BACT</name>
<evidence type="ECO:0000313" key="3">
    <source>
        <dbReference type="Proteomes" id="UP000622017"/>
    </source>
</evidence>
<keyword evidence="1" id="KW-1133">Transmembrane helix</keyword>
<organism evidence="2 3">
    <name type="scientific">Hymenobacter citatus</name>
    <dbReference type="NCBI Taxonomy" id="2763506"/>
    <lineage>
        <taxon>Bacteria</taxon>
        <taxon>Pseudomonadati</taxon>
        <taxon>Bacteroidota</taxon>
        <taxon>Cytophagia</taxon>
        <taxon>Cytophagales</taxon>
        <taxon>Hymenobacteraceae</taxon>
        <taxon>Hymenobacter</taxon>
    </lineage>
</organism>